<gene>
    <name evidence="1" type="ORF">WKI68_41930</name>
</gene>
<evidence type="ECO:0000313" key="1">
    <source>
        <dbReference type="EMBL" id="MEJ8646015.1"/>
    </source>
</evidence>
<name>A0ABU8UDS3_9ACTN</name>
<protein>
    <recommendedName>
        <fullName evidence="3">XRE family transcriptional regulator</fullName>
    </recommendedName>
</protein>
<organism evidence="1 2">
    <name type="scientific">Streptomyces caledonius</name>
    <dbReference type="NCBI Taxonomy" id="3134107"/>
    <lineage>
        <taxon>Bacteria</taxon>
        <taxon>Bacillati</taxon>
        <taxon>Actinomycetota</taxon>
        <taxon>Actinomycetes</taxon>
        <taxon>Kitasatosporales</taxon>
        <taxon>Streptomycetaceae</taxon>
        <taxon>Streptomyces</taxon>
    </lineage>
</organism>
<dbReference type="Proteomes" id="UP001382904">
    <property type="component" value="Unassembled WGS sequence"/>
</dbReference>
<proteinExistence type="predicted"/>
<evidence type="ECO:0000313" key="2">
    <source>
        <dbReference type="Proteomes" id="UP001382904"/>
    </source>
</evidence>
<reference evidence="1 2" key="1">
    <citation type="submission" date="2024-03" db="EMBL/GenBank/DDBJ databases">
        <title>Novel Streptomyces species of biotechnological and ecological value are a feature of Machair soil.</title>
        <authorList>
            <person name="Prole J.R."/>
            <person name="Goodfellow M."/>
            <person name="Allenby N."/>
            <person name="Ward A.C."/>
        </authorList>
    </citation>
    <scope>NUCLEOTIDE SEQUENCE [LARGE SCALE GENOMIC DNA]</scope>
    <source>
        <strain evidence="1 2">MS1.HAVA.3</strain>
    </source>
</reference>
<keyword evidence="2" id="KW-1185">Reference proteome</keyword>
<sequence>MRQFAYSASHCDHAQLAPLEGFVRSLPRVAAPGPFVQPASRYHRPAEAGLASILNGLIRDRGFGLQELPFMGLSRSTLFQMVSNWEPSPHRQYQLCAVAGPLGWTLPDLFAVVDEPYSDELRPRLLCRHLGRVFVAAVHLTTAQLIEATEEADRLSAREDQGVWQPVSEGFVAVCPDFL</sequence>
<accession>A0ABU8UDS3</accession>
<dbReference type="EMBL" id="JBBKAM010000004">
    <property type="protein sequence ID" value="MEJ8646015.1"/>
    <property type="molecule type" value="Genomic_DNA"/>
</dbReference>
<evidence type="ECO:0008006" key="3">
    <source>
        <dbReference type="Google" id="ProtNLM"/>
    </source>
</evidence>
<comment type="caution">
    <text evidence="1">The sequence shown here is derived from an EMBL/GenBank/DDBJ whole genome shotgun (WGS) entry which is preliminary data.</text>
</comment>